<dbReference type="EMBL" id="CM023472">
    <property type="protein sequence ID" value="KAH7960012.1"/>
    <property type="molecule type" value="Genomic_DNA"/>
</dbReference>
<name>A0ACB8D609_DERSI</name>
<gene>
    <name evidence="1" type="ORF">HPB49_016195</name>
</gene>
<proteinExistence type="predicted"/>
<sequence>MPPVRPGAPGARPSTSKESKHGQRRMVRGAGGSSSASTASIAPCRRGSTSPAPEHVPQKIPDQVPYSGAAPQVQPPVFQRVPVYGPPSSSEGATVTHETTVSNASTHNLAHQTGLQQVMIKSSVVVLSVAFLALLGVACVIIANRTSSLSKFMQKNATMAAVVNQPHAQKSHGVLGAAYFNNSIAPRGFSRDYVCTTDSCIKEGERLAGLVDPVLSPCDNFYEYTCATWAEEHPVPRGAQKVSYQSSIIDYVEKKLDDIVRAELRKVLSMPLAFNFLSSHVKAILLRNACMEVDRLNDRGLGPLREVLQTLHLTEWPTVKIDFNDSLIERVAAALGSRLGVFPLTTVDVDRDPDNPSKFIITLDEPSREVFRRGYFLHSERELMEYETVTRKAFDKLQNPALSDLLGSAVLGLEDEISQAMGPTVQTEEKVRQYVKISVADLPRCSKFHWLHFLNHTMEKVRPVHRSQVIVVRSMPFIKKLAEILEGRQRRTIVNYLGLKALLVFSPLLPPNSEGAVAGLLGRLLTGRTPDQLPRWRLCLRAAEDAMPFAFLGMYHDVFVKEHNVLQLRASLSKMKDLLAASLEDVAWLNSKDAPRALDKVRDVPVGNLLRSLMSAKSAHVDQRFRRLLFNPKQAAWFGSVFDVHVTYDPQNNTLYIPMAMFAEPMGFDNAETPLYIPRVLAGLAQQLMSAVTGLGSLFDVQSGAVHDWWGSETRDSYTNFSLCLAQQYNASLSGLFVSSQYGTLTAESNVRDNAAVAFLSNMYTRHLKERGIKGNFVLANLPNVTAQQLFYTSYAMGFCENSNEGYAQRHVKTSTVALTHHR</sequence>
<keyword evidence="2" id="KW-1185">Reference proteome</keyword>
<protein>
    <submittedName>
        <fullName evidence="1">Uncharacterized protein</fullName>
    </submittedName>
</protein>
<organism evidence="1 2">
    <name type="scientific">Dermacentor silvarum</name>
    <name type="common">Tick</name>
    <dbReference type="NCBI Taxonomy" id="543639"/>
    <lineage>
        <taxon>Eukaryota</taxon>
        <taxon>Metazoa</taxon>
        <taxon>Ecdysozoa</taxon>
        <taxon>Arthropoda</taxon>
        <taxon>Chelicerata</taxon>
        <taxon>Arachnida</taxon>
        <taxon>Acari</taxon>
        <taxon>Parasitiformes</taxon>
        <taxon>Ixodida</taxon>
        <taxon>Ixodoidea</taxon>
        <taxon>Ixodidae</taxon>
        <taxon>Rhipicephalinae</taxon>
        <taxon>Dermacentor</taxon>
    </lineage>
</organism>
<accession>A0ACB8D609</accession>
<reference evidence="1" key="1">
    <citation type="submission" date="2020-05" db="EMBL/GenBank/DDBJ databases">
        <title>Large-scale comparative analyses of tick genomes elucidate their genetic diversity and vector capacities.</title>
        <authorList>
            <person name="Jia N."/>
            <person name="Wang J."/>
            <person name="Shi W."/>
            <person name="Du L."/>
            <person name="Sun Y."/>
            <person name="Zhan W."/>
            <person name="Jiang J."/>
            <person name="Wang Q."/>
            <person name="Zhang B."/>
            <person name="Ji P."/>
            <person name="Sakyi L.B."/>
            <person name="Cui X."/>
            <person name="Yuan T."/>
            <person name="Jiang B."/>
            <person name="Yang W."/>
            <person name="Lam T.T.-Y."/>
            <person name="Chang Q."/>
            <person name="Ding S."/>
            <person name="Wang X."/>
            <person name="Zhu J."/>
            <person name="Ruan X."/>
            <person name="Zhao L."/>
            <person name="Wei J."/>
            <person name="Que T."/>
            <person name="Du C."/>
            <person name="Cheng J."/>
            <person name="Dai P."/>
            <person name="Han X."/>
            <person name="Huang E."/>
            <person name="Gao Y."/>
            <person name="Liu J."/>
            <person name="Shao H."/>
            <person name="Ye R."/>
            <person name="Li L."/>
            <person name="Wei W."/>
            <person name="Wang X."/>
            <person name="Wang C."/>
            <person name="Yang T."/>
            <person name="Huo Q."/>
            <person name="Li W."/>
            <person name="Guo W."/>
            <person name="Chen H."/>
            <person name="Zhou L."/>
            <person name="Ni X."/>
            <person name="Tian J."/>
            <person name="Zhou Y."/>
            <person name="Sheng Y."/>
            <person name="Liu T."/>
            <person name="Pan Y."/>
            <person name="Xia L."/>
            <person name="Li J."/>
            <person name="Zhao F."/>
            <person name="Cao W."/>
        </authorList>
    </citation>
    <scope>NUCLEOTIDE SEQUENCE</scope>
    <source>
        <strain evidence="1">Dsil-2018</strain>
    </source>
</reference>
<evidence type="ECO:0000313" key="1">
    <source>
        <dbReference type="EMBL" id="KAH7960012.1"/>
    </source>
</evidence>
<dbReference type="Proteomes" id="UP000821865">
    <property type="component" value="Chromosome 3"/>
</dbReference>
<comment type="caution">
    <text evidence="1">The sequence shown here is derived from an EMBL/GenBank/DDBJ whole genome shotgun (WGS) entry which is preliminary data.</text>
</comment>
<evidence type="ECO:0000313" key="2">
    <source>
        <dbReference type="Proteomes" id="UP000821865"/>
    </source>
</evidence>